<protein>
    <submittedName>
        <fullName evidence="1">Uncharacterized protein</fullName>
    </submittedName>
</protein>
<keyword evidence="2" id="KW-1185">Reference proteome</keyword>
<reference evidence="2" key="1">
    <citation type="submission" date="2016-11" db="EMBL/GenBank/DDBJ databases">
        <authorList>
            <person name="Varghese N."/>
            <person name="Submissions S."/>
        </authorList>
    </citation>
    <scope>NUCLEOTIDE SEQUENCE [LARGE SCALE GENOMIC DNA]</scope>
    <source>
        <strain evidence="2">DSM 29326</strain>
    </source>
</reference>
<dbReference type="AlphaFoldDB" id="A0A1M5B8X0"/>
<evidence type="ECO:0000313" key="2">
    <source>
        <dbReference type="Proteomes" id="UP000183987"/>
    </source>
</evidence>
<dbReference type="STRING" id="366533.SAMN05444339_105293"/>
<gene>
    <name evidence="1" type="ORF">SAMN05444339_105293</name>
</gene>
<organism evidence="1 2">
    <name type="scientific">Loktanella atrilutea</name>
    <dbReference type="NCBI Taxonomy" id="366533"/>
    <lineage>
        <taxon>Bacteria</taxon>
        <taxon>Pseudomonadati</taxon>
        <taxon>Pseudomonadota</taxon>
        <taxon>Alphaproteobacteria</taxon>
        <taxon>Rhodobacterales</taxon>
        <taxon>Roseobacteraceae</taxon>
        <taxon>Loktanella</taxon>
    </lineage>
</organism>
<accession>A0A1M5B8X0</accession>
<sequence>MDLAPQGGPSLRREYLEKSEDRALDHAGEGLEKSVDVGGFSLAAARQCL</sequence>
<name>A0A1M5B8X0_LOKAT</name>
<evidence type="ECO:0000313" key="1">
    <source>
        <dbReference type="EMBL" id="SHF38888.1"/>
    </source>
</evidence>
<dbReference type="Proteomes" id="UP000183987">
    <property type="component" value="Unassembled WGS sequence"/>
</dbReference>
<proteinExistence type="predicted"/>
<dbReference type="EMBL" id="FQUE01000005">
    <property type="protein sequence ID" value="SHF38888.1"/>
    <property type="molecule type" value="Genomic_DNA"/>
</dbReference>